<protein>
    <submittedName>
        <fullName evidence="2">Uncharacterized protein</fullName>
    </submittedName>
</protein>
<evidence type="ECO:0000313" key="2">
    <source>
        <dbReference type="EMBL" id="KZP19725.1"/>
    </source>
</evidence>
<dbReference type="EMBL" id="KV417561">
    <property type="protein sequence ID" value="KZP19725.1"/>
    <property type="molecule type" value="Genomic_DNA"/>
</dbReference>
<gene>
    <name evidence="2" type="ORF">FIBSPDRAFT_862428</name>
</gene>
<name>A0A166IEE1_9AGAM</name>
<evidence type="ECO:0000313" key="3">
    <source>
        <dbReference type="Proteomes" id="UP000076532"/>
    </source>
</evidence>
<keyword evidence="3" id="KW-1185">Reference proteome</keyword>
<dbReference type="InterPro" id="IPR020100">
    <property type="entry name" value="Glc-repressible_Grg1"/>
</dbReference>
<dbReference type="AlphaFoldDB" id="A0A166IEE1"/>
<dbReference type="OrthoDB" id="10039103at2759"/>
<proteinExistence type="predicted"/>
<organism evidence="2 3">
    <name type="scientific">Athelia psychrophila</name>
    <dbReference type="NCBI Taxonomy" id="1759441"/>
    <lineage>
        <taxon>Eukaryota</taxon>
        <taxon>Fungi</taxon>
        <taxon>Dikarya</taxon>
        <taxon>Basidiomycota</taxon>
        <taxon>Agaricomycotina</taxon>
        <taxon>Agaricomycetes</taxon>
        <taxon>Agaricomycetidae</taxon>
        <taxon>Atheliales</taxon>
        <taxon>Atheliaceae</taxon>
        <taxon>Athelia</taxon>
    </lineage>
</organism>
<reference evidence="2 3" key="1">
    <citation type="journal article" date="2016" name="Mol. Biol. Evol.">
        <title>Comparative Genomics of Early-Diverging Mushroom-Forming Fungi Provides Insights into the Origins of Lignocellulose Decay Capabilities.</title>
        <authorList>
            <person name="Nagy L.G."/>
            <person name="Riley R."/>
            <person name="Tritt A."/>
            <person name="Adam C."/>
            <person name="Daum C."/>
            <person name="Floudas D."/>
            <person name="Sun H."/>
            <person name="Yadav J.S."/>
            <person name="Pangilinan J."/>
            <person name="Larsson K.H."/>
            <person name="Matsuura K."/>
            <person name="Barry K."/>
            <person name="Labutti K."/>
            <person name="Kuo R."/>
            <person name="Ohm R.A."/>
            <person name="Bhattacharya S.S."/>
            <person name="Shirouzu T."/>
            <person name="Yoshinaga Y."/>
            <person name="Martin F.M."/>
            <person name="Grigoriev I.V."/>
            <person name="Hibbett D.S."/>
        </authorList>
    </citation>
    <scope>NUCLEOTIDE SEQUENCE [LARGE SCALE GENOMIC DNA]</scope>
    <source>
        <strain evidence="2 3">CBS 109695</strain>
    </source>
</reference>
<feature type="compositionally biased region" description="Basic and acidic residues" evidence="1">
    <location>
        <begin position="38"/>
        <end position="48"/>
    </location>
</feature>
<sequence>MSAPNVDAPNEGIVGSVSNSLGNAVNYVSDTIQGTTAEAKKETGKEQAKGNVPGQNSLGDRVSGAADAVSGKVDESKYKTSADVNKQGV</sequence>
<dbReference type="Pfam" id="PF11034">
    <property type="entry name" value="Grg1"/>
    <property type="match status" value="1"/>
</dbReference>
<feature type="region of interest" description="Disordered" evidence="1">
    <location>
        <begin position="36"/>
        <end position="89"/>
    </location>
</feature>
<dbReference type="PANTHER" id="PTHR38789">
    <property type="entry name" value="REPRESSIBLE PROTEIN GRG1, PUTATIVE (AFU_ORTHOLOGUE AFUA_5G14210)-RELATED"/>
    <property type="match status" value="1"/>
</dbReference>
<dbReference type="PANTHER" id="PTHR38789:SF1">
    <property type="entry name" value="GLUCOSE-REPRESSIBLE GENE PROTEIN-RELATED"/>
    <property type="match status" value="1"/>
</dbReference>
<evidence type="ECO:0000256" key="1">
    <source>
        <dbReference type="SAM" id="MobiDB-lite"/>
    </source>
</evidence>
<dbReference type="Proteomes" id="UP000076532">
    <property type="component" value="Unassembled WGS sequence"/>
</dbReference>
<accession>A0A166IEE1</accession>